<dbReference type="InParanoid" id="A0A1S0TN83"/>
<gene>
    <name evidence="5" type="ORF">LOAG_11247</name>
</gene>
<reference evidence="5" key="1">
    <citation type="submission" date="2012-04" db="EMBL/GenBank/DDBJ databases">
        <title>The Genome Sequence of Loa loa.</title>
        <authorList>
            <consortium name="The Broad Institute Genome Sequencing Platform"/>
            <consortium name="Broad Institute Genome Sequencing Center for Infectious Disease"/>
            <person name="Nutman T.B."/>
            <person name="Fink D.L."/>
            <person name="Russ C."/>
            <person name="Young S."/>
            <person name="Zeng Q."/>
            <person name="Gargeya S."/>
            <person name="Alvarado L."/>
            <person name="Berlin A."/>
            <person name="Chapman S.B."/>
            <person name="Chen Z."/>
            <person name="Freedman E."/>
            <person name="Gellesch M."/>
            <person name="Goldberg J."/>
            <person name="Griggs A."/>
            <person name="Gujja S."/>
            <person name="Heilman E.R."/>
            <person name="Heiman D."/>
            <person name="Howarth C."/>
            <person name="Mehta T."/>
            <person name="Neiman D."/>
            <person name="Pearson M."/>
            <person name="Roberts A."/>
            <person name="Saif S."/>
            <person name="Shea T."/>
            <person name="Shenoy N."/>
            <person name="Sisk P."/>
            <person name="Stolte C."/>
            <person name="Sykes S."/>
            <person name="White J."/>
            <person name="Yandava C."/>
            <person name="Haas B."/>
            <person name="Henn M.R."/>
            <person name="Nusbaum C."/>
            <person name="Birren B."/>
        </authorList>
    </citation>
    <scope>NUCLEOTIDE SEQUENCE [LARGE SCALE GENOMIC DNA]</scope>
</reference>
<dbReference type="GO" id="GO:0005634">
    <property type="term" value="C:nucleus"/>
    <property type="evidence" value="ECO:0007669"/>
    <property type="project" value="TreeGrafter"/>
</dbReference>
<feature type="non-terminal residue" evidence="5">
    <location>
        <position position="1"/>
    </location>
</feature>
<protein>
    <recommendedName>
        <fullName evidence="4">SHSP domain-containing protein</fullName>
    </recommendedName>
</protein>
<proteinExistence type="inferred from homology"/>
<dbReference type="OrthoDB" id="1431247at2759"/>
<keyword evidence="1" id="KW-0346">Stress response</keyword>
<dbReference type="InterPro" id="IPR001436">
    <property type="entry name" value="Alpha-crystallin/sHSP_animal"/>
</dbReference>
<evidence type="ECO:0000259" key="4">
    <source>
        <dbReference type="PROSITE" id="PS01031"/>
    </source>
</evidence>
<dbReference type="InterPro" id="IPR008978">
    <property type="entry name" value="HSP20-like_chaperone"/>
</dbReference>
<evidence type="ECO:0000256" key="3">
    <source>
        <dbReference type="RuleBase" id="RU003616"/>
    </source>
</evidence>
<name>A0A1S0TN83_LOALO</name>
<accession>A0A1S0TN83</accession>
<organism evidence="5">
    <name type="scientific">Loa loa</name>
    <name type="common">Eye worm</name>
    <name type="synonym">Filaria loa</name>
    <dbReference type="NCBI Taxonomy" id="7209"/>
    <lineage>
        <taxon>Eukaryota</taxon>
        <taxon>Metazoa</taxon>
        <taxon>Ecdysozoa</taxon>
        <taxon>Nematoda</taxon>
        <taxon>Chromadorea</taxon>
        <taxon>Rhabditida</taxon>
        <taxon>Spirurina</taxon>
        <taxon>Spiruromorpha</taxon>
        <taxon>Filarioidea</taxon>
        <taxon>Onchocercidae</taxon>
        <taxon>Loa</taxon>
    </lineage>
</organism>
<dbReference type="InterPro" id="IPR002068">
    <property type="entry name" value="A-crystallin/Hsp20_dom"/>
</dbReference>
<feature type="domain" description="SHSP" evidence="4">
    <location>
        <begin position="56"/>
        <end position="149"/>
    </location>
</feature>
<dbReference type="RefSeq" id="XP_020301526.1">
    <property type="nucleotide sequence ID" value="XM_020448319.1"/>
</dbReference>
<dbReference type="GO" id="GO:0051082">
    <property type="term" value="F:unfolded protein binding"/>
    <property type="evidence" value="ECO:0007669"/>
    <property type="project" value="TreeGrafter"/>
</dbReference>
<evidence type="ECO:0000256" key="2">
    <source>
        <dbReference type="PROSITE-ProRule" id="PRU00285"/>
    </source>
</evidence>
<dbReference type="Gene3D" id="2.60.40.790">
    <property type="match status" value="1"/>
</dbReference>
<evidence type="ECO:0000313" key="5">
    <source>
        <dbReference type="EMBL" id="EFO17254.2"/>
    </source>
</evidence>
<dbReference type="SUPFAM" id="SSF49764">
    <property type="entry name" value="HSP20-like chaperones"/>
    <property type="match status" value="1"/>
</dbReference>
<dbReference type="PANTHER" id="PTHR45640:SF13">
    <property type="entry name" value="HEAT SHOCK PROTEIN 22-RELATED"/>
    <property type="match status" value="1"/>
</dbReference>
<dbReference type="CTD" id="9948699"/>
<dbReference type="OMA" id="FRIVREM"/>
<evidence type="ECO:0000256" key="1">
    <source>
        <dbReference type="ARBA" id="ARBA00023016"/>
    </source>
</evidence>
<dbReference type="KEGG" id="loa:LOAG_11247"/>
<dbReference type="CDD" id="cd06526">
    <property type="entry name" value="metazoan_ACD"/>
    <property type="match status" value="1"/>
</dbReference>
<dbReference type="PANTHER" id="PTHR45640">
    <property type="entry name" value="HEAT SHOCK PROTEIN HSP-12.2-RELATED"/>
    <property type="match status" value="1"/>
</dbReference>
<dbReference type="GO" id="GO:0009408">
    <property type="term" value="P:response to heat"/>
    <property type="evidence" value="ECO:0007669"/>
    <property type="project" value="TreeGrafter"/>
</dbReference>
<dbReference type="GO" id="GO:0005737">
    <property type="term" value="C:cytoplasm"/>
    <property type="evidence" value="ECO:0007669"/>
    <property type="project" value="TreeGrafter"/>
</dbReference>
<dbReference type="PROSITE" id="PS01031">
    <property type="entry name" value="SHSP"/>
    <property type="match status" value="1"/>
</dbReference>
<dbReference type="EMBL" id="JH712212">
    <property type="protein sequence ID" value="EFO17254.2"/>
    <property type="molecule type" value="Genomic_DNA"/>
</dbReference>
<dbReference type="GeneID" id="9948699"/>
<comment type="similarity">
    <text evidence="2 3">Belongs to the small heat shock protein (HSP20) family.</text>
</comment>
<dbReference type="GO" id="GO:0042026">
    <property type="term" value="P:protein refolding"/>
    <property type="evidence" value="ECO:0007669"/>
    <property type="project" value="TreeGrafter"/>
</dbReference>
<sequence length="149" mass="17025">MFQSNQSVRNTANPEQKIKTIGMSRRLFSPCHIMPSIFTDHWRSSNYLPCGILRFRDEDLLSSQVGEIIDNAEKFSVSIDARNFAPNEIMVNAKGNELKISAIHVDNNGRKQFERRYVIPDNVMTECNETKISPNGILTITLFKKHLPS</sequence>
<dbReference type="Pfam" id="PF00011">
    <property type="entry name" value="HSP20"/>
    <property type="match status" value="1"/>
</dbReference>
<dbReference type="AlphaFoldDB" id="A0A1S0TN83"/>